<organism evidence="12">
    <name type="scientific">Panicum hallii</name>
    <dbReference type="NCBI Taxonomy" id="206008"/>
    <lineage>
        <taxon>Eukaryota</taxon>
        <taxon>Viridiplantae</taxon>
        <taxon>Streptophyta</taxon>
        <taxon>Embryophyta</taxon>
        <taxon>Tracheophyta</taxon>
        <taxon>Spermatophyta</taxon>
        <taxon>Magnoliopsida</taxon>
        <taxon>Liliopsida</taxon>
        <taxon>Poales</taxon>
        <taxon>Poaceae</taxon>
        <taxon>PACMAD clade</taxon>
        <taxon>Panicoideae</taxon>
        <taxon>Panicodae</taxon>
        <taxon>Paniceae</taxon>
        <taxon>Panicinae</taxon>
        <taxon>Panicum</taxon>
        <taxon>Panicum sect. Panicum</taxon>
    </lineage>
</organism>
<dbReference type="PANTHER" id="PTHR48010">
    <property type="entry name" value="OS05G0588300 PROTEIN"/>
    <property type="match status" value="1"/>
</dbReference>
<dbReference type="FunFam" id="3.80.10.10:FF:000400">
    <property type="entry name" value="Nuclear pore complex protein NUP107"/>
    <property type="match status" value="1"/>
</dbReference>
<feature type="chain" id="PRO_5015775603" description="Protein kinase domain-containing protein" evidence="10">
    <location>
        <begin position="24"/>
        <end position="664"/>
    </location>
</feature>
<dbReference type="InterPro" id="IPR032675">
    <property type="entry name" value="LRR_dom_sf"/>
</dbReference>
<evidence type="ECO:0000256" key="7">
    <source>
        <dbReference type="ARBA" id="ARBA00023136"/>
    </source>
</evidence>
<keyword evidence="3 9" id="KW-0812">Transmembrane</keyword>
<dbReference type="InterPro" id="IPR000719">
    <property type="entry name" value="Prot_kinase_dom"/>
</dbReference>
<feature type="transmembrane region" description="Helical" evidence="9">
    <location>
        <begin position="248"/>
        <end position="273"/>
    </location>
</feature>
<feature type="region of interest" description="Disordered" evidence="8">
    <location>
        <begin position="633"/>
        <end position="664"/>
    </location>
</feature>
<dbReference type="SMART" id="SM00369">
    <property type="entry name" value="LRR_TYP"/>
    <property type="match status" value="3"/>
</dbReference>
<dbReference type="Pfam" id="PF00069">
    <property type="entry name" value="Pkinase"/>
    <property type="match status" value="1"/>
</dbReference>
<dbReference type="InterPro" id="IPR013210">
    <property type="entry name" value="LRR_N_plant-typ"/>
</dbReference>
<dbReference type="Gene3D" id="3.30.200.20">
    <property type="entry name" value="Phosphorylase Kinase, domain 1"/>
    <property type="match status" value="1"/>
</dbReference>
<dbReference type="Pfam" id="PF13855">
    <property type="entry name" value="LRR_8"/>
    <property type="match status" value="2"/>
</dbReference>
<keyword evidence="2" id="KW-0433">Leucine-rich repeat</keyword>
<dbReference type="GO" id="GO:0005524">
    <property type="term" value="F:ATP binding"/>
    <property type="evidence" value="ECO:0007669"/>
    <property type="project" value="InterPro"/>
</dbReference>
<sequence>MGGPVQLLLALAAVAAAFACAGADPPQQERSALQAFLAGTPHERALGWNASVPACAWTGVRCDAANATVVELRLPGIGLIGSVPLGTLGGLRGLQVLSLRDNRLLGDIPSDLFGLPRLRSLYLQGNLLTGAIPAEVGRLASLEHLALSRNSLTGAVPSALNNLTRLRSLRLDGNRLSGSLPSLSFRQLEVFNVSYNDLNGSIPSSLARFSPESFAGNVGLCGPPLVDQPCQPSPPGVPVKSSKKKRKLSGAAVVAIAVGAGAAALLALVLLALCAVHRHRRAATGEEEVKTTPPTRGLTPSTASGEMTGGDFTSSSKDISVAAAAAAGGAAERSRLVFVGKQGPGQHHYSFDLEDLLRASAEVLGKGSLGTSYKAVLEEGTTVVVKRLRDVAVARREFAACVEAAAGAAAEHRNLVPLRGYYYSKDEKLLVVDYLPGGSLSARLHGSRGTGRTPMDWEARMRTALCAARGVAHLHTAHSLAHGNVKSSNLLLRPDPDAAALSDYCLHQIFPPAPARPGGSGGGYRAPELVDARRPTFRSDVYSLGVLFLELLTCKSPAHHASLEGGDGAVDLPRWVQSVVREEWTAEVFDAELVRMGGSAEEEMVALLQVAMACVSTAPDARPDAPDVVRMIEEISGGHGRTTTEESEGTRGASEEERSRGPTP</sequence>
<dbReference type="InterPro" id="IPR011009">
    <property type="entry name" value="Kinase-like_dom_sf"/>
</dbReference>
<evidence type="ECO:0000256" key="2">
    <source>
        <dbReference type="ARBA" id="ARBA00022614"/>
    </source>
</evidence>
<protein>
    <recommendedName>
        <fullName evidence="11">Protein kinase domain-containing protein</fullName>
    </recommendedName>
</protein>
<feature type="compositionally biased region" description="Polar residues" evidence="8">
    <location>
        <begin position="292"/>
        <end position="312"/>
    </location>
</feature>
<dbReference type="GO" id="GO:0004672">
    <property type="term" value="F:protein kinase activity"/>
    <property type="evidence" value="ECO:0007669"/>
    <property type="project" value="InterPro"/>
</dbReference>
<dbReference type="Proteomes" id="UP000243499">
    <property type="component" value="Chromosome 3"/>
</dbReference>
<dbReference type="InterPro" id="IPR050994">
    <property type="entry name" value="At_inactive_RLKs"/>
</dbReference>
<evidence type="ECO:0000256" key="9">
    <source>
        <dbReference type="SAM" id="Phobius"/>
    </source>
</evidence>
<gene>
    <name evidence="12" type="ORF">PAHAL_3G158300</name>
</gene>
<feature type="signal peptide" evidence="10">
    <location>
        <begin position="1"/>
        <end position="23"/>
    </location>
</feature>
<dbReference type="InterPro" id="IPR003591">
    <property type="entry name" value="Leu-rich_rpt_typical-subtyp"/>
</dbReference>
<accession>A0A2T8KIG6</accession>
<evidence type="ECO:0000256" key="3">
    <source>
        <dbReference type="ARBA" id="ARBA00022692"/>
    </source>
</evidence>
<feature type="region of interest" description="Disordered" evidence="8">
    <location>
        <begin position="282"/>
        <end position="312"/>
    </location>
</feature>
<comment type="subcellular location">
    <subcellularLocation>
        <location evidence="1">Membrane</location>
    </subcellularLocation>
</comment>
<evidence type="ECO:0000256" key="6">
    <source>
        <dbReference type="ARBA" id="ARBA00022989"/>
    </source>
</evidence>
<keyword evidence="7 9" id="KW-0472">Membrane</keyword>
<dbReference type="EMBL" id="CM008048">
    <property type="protein sequence ID" value="PVH61922.1"/>
    <property type="molecule type" value="Genomic_DNA"/>
</dbReference>
<evidence type="ECO:0000256" key="10">
    <source>
        <dbReference type="SAM" id="SignalP"/>
    </source>
</evidence>
<dbReference type="PANTHER" id="PTHR48010:SF70">
    <property type="entry name" value="LEUCINE-RICH REPEAT RECEPTOR-LIKE PROTEIN KINASE FAMILY PROTEIN-RELATED"/>
    <property type="match status" value="1"/>
</dbReference>
<dbReference type="Gene3D" id="1.10.510.10">
    <property type="entry name" value="Transferase(Phosphotransferase) domain 1"/>
    <property type="match status" value="1"/>
</dbReference>
<evidence type="ECO:0000256" key="5">
    <source>
        <dbReference type="ARBA" id="ARBA00022737"/>
    </source>
</evidence>
<dbReference type="SUPFAM" id="SSF52058">
    <property type="entry name" value="L domain-like"/>
    <property type="match status" value="1"/>
</dbReference>
<keyword evidence="4 10" id="KW-0732">Signal</keyword>
<evidence type="ECO:0000256" key="1">
    <source>
        <dbReference type="ARBA" id="ARBA00004370"/>
    </source>
</evidence>
<dbReference type="SUPFAM" id="SSF56112">
    <property type="entry name" value="Protein kinase-like (PK-like)"/>
    <property type="match status" value="1"/>
</dbReference>
<dbReference type="AlphaFoldDB" id="A0A2T8KIG6"/>
<evidence type="ECO:0000259" key="11">
    <source>
        <dbReference type="PROSITE" id="PS50011"/>
    </source>
</evidence>
<dbReference type="GO" id="GO:0016020">
    <property type="term" value="C:membrane"/>
    <property type="evidence" value="ECO:0007669"/>
    <property type="project" value="UniProtKB-SubCell"/>
</dbReference>
<dbReference type="PROSITE" id="PS50011">
    <property type="entry name" value="PROTEIN_KINASE_DOM"/>
    <property type="match status" value="1"/>
</dbReference>
<dbReference type="Gene3D" id="3.80.10.10">
    <property type="entry name" value="Ribonuclease Inhibitor"/>
    <property type="match status" value="2"/>
</dbReference>
<evidence type="ECO:0000313" key="12">
    <source>
        <dbReference type="EMBL" id="PVH61922.1"/>
    </source>
</evidence>
<dbReference type="Pfam" id="PF08263">
    <property type="entry name" value="LRRNT_2"/>
    <property type="match status" value="1"/>
</dbReference>
<dbReference type="Pfam" id="PF00560">
    <property type="entry name" value="LRR_1"/>
    <property type="match status" value="1"/>
</dbReference>
<feature type="domain" description="Protein kinase" evidence="11">
    <location>
        <begin position="358"/>
        <end position="642"/>
    </location>
</feature>
<name>A0A2T8KIG6_9POAL</name>
<keyword evidence="6 9" id="KW-1133">Transmembrane helix</keyword>
<proteinExistence type="predicted"/>
<evidence type="ECO:0000256" key="4">
    <source>
        <dbReference type="ARBA" id="ARBA00022729"/>
    </source>
</evidence>
<feature type="compositionally biased region" description="Basic and acidic residues" evidence="8">
    <location>
        <begin position="653"/>
        <end position="664"/>
    </location>
</feature>
<dbReference type="InterPro" id="IPR001611">
    <property type="entry name" value="Leu-rich_rpt"/>
</dbReference>
<keyword evidence="5" id="KW-0677">Repeat</keyword>
<dbReference type="Gramene" id="PVH61922">
    <property type="protein sequence ID" value="PVH61922"/>
    <property type="gene ID" value="PAHAL_3G158300"/>
</dbReference>
<reference evidence="12" key="1">
    <citation type="submission" date="2018-04" db="EMBL/GenBank/DDBJ databases">
        <title>WGS assembly of Panicum hallii.</title>
        <authorList>
            <person name="Lovell J."/>
            <person name="Jenkins J."/>
            <person name="Lowry D."/>
            <person name="Mamidi S."/>
            <person name="Sreedasyam A."/>
            <person name="Weng X."/>
            <person name="Barry K."/>
            <person name="Bonette J."/>
            <person name="Campitelli B."/>
            <person name="Daum C."/>
            <person name="Gordon S."/>
            <person name="Gould B."/>
            <person name="Lipzen A."/>
            <person name="Macqueen A."/>
            <person name="Palacio-Mejia J."/>
            <person name="Plott C."/>
            <person name="Shakirov E."/>
            <person name="Shu S."/>
            <person name="Yoshinaga Y."/>
            <person name="Zane M."/>
            <person name="Rokhsar D."/>
            <person name="Grimwood J."/>
            <person name="Schmutz J."/>
            <person name="Juenger T."/>
        </authorList>
    </citation>
    <scope>NUCLEOTIDE SEQUENCE [LARGE SCALE GENOMIC DNA]</scope>
    <source>
        <strain evidence="12">FIL2</strain>
    </source>
</reference>
<evidence type="ECO:0000256" key="8">
    <source>
        <dbReference type="SAM" id="MobiDB-lite"/>
    </source>
</evidence>